<comment type="subcellular location">
    <subcellularLocation>
        <location evidence="1">Cell membrane</location>
        <topology evidence="1">Multi-pass membrane protein</topology>
    </subcellularLocation>
</comment>
<reference evidence="7 8" key="1">
    <citation type="submission" date="2017-09" db="EMBL/GenBank/DDBJ databases">
        <title>Biodiversity and function of Thalassospira species in the particle-attached aromatic-hydrocarbon-degrading consortia from the surface seawater of the South China Sea.</title>
        <authorList>
            <person name="Dong C."/>
            <person name="Liu R."/>
            <person name="Shao Z."/>
        </authorList>
    </citation>
    <scope>NUCLEOTIDE SEQUENCE [LARGE SCALE GENOMIC DNA]</scope>
    <source>
        <strain evidence="7 8">CSC1P2</strain>
    </source>
</reference>
<organism evidence="7 8">
    <name type="scientific">Thalassospira marina</name>
    <dbReference type="NCBI Taxonomy" id="2048283"/>
    <lineage>
        <taxon>Bacteria</taxon>
        <taxon>Pseudomonadati</taxon>
        <taxon>Pseudomonadota</taxon>
        <taxon>Alphaproteobacteria</taxon>
        <taxon>Rhodospirillales</taxon>
        <taxon>Thalassospiraceae</taxon>
        <taxon>Thalassospira</taxon>
    </lineage>
</organism>
<dbReference type="PANTHER" id="PTHR11384">
    <property type="entry name" value="ATP-BINDING CASSETTE, SUB-FAMILY D MEMBER"/>
    <property type="match status" value="1"/>
</dbReference>
<evidence type="ECO:0000256" key="1">
    <source>
        <dbReference type="ARBA" id="ARBA00004651"/>
    </source>
</evidence>
<comment type="caution">
    <text evidence="7">The sequence shown here is derived from an EMBL/GenBank/DDBJ whole genome shotgun (WGS) entry which is preliminary data.</text>
</comment>
<feature type="transmembrane region" description="Helical" evidence="6">
    <location>
        <begin position="61"/>
        <end position="82"/>
    </location>
</feature>
<dbReference type="SUPFAM" id="SSF90123">
    <property type="entry name" value="ABC transporter transmembrane region"/>
    <property type="match status" value="1"/>
</dbReference>
<dbReference type="InterPro" id="IPR009248">
    <property type="entry name" value="SbmA_BacA"/>
</dbReference>
<feature type="transmembrane region" description="Helical" evidence="6">
    <location>
        <begin position="209"/>
        <end position="231"/>
    </location>
</feature>
<keyword evidence="3 6" id="KW-0812">Transmembrane</keyword>
<feature type="transmembrane region" description="Helical" evidence="6">
    <location>
        <begin position="89"/>
        <end position="112"/>
    </location>
</feature>
<name>A0A2N3KRR6_9PROT</name>
<keyword evidence="2" id="KW-0813">Transport</keyword>
<evidence type="ECO:0000256" key="3">
    <source>
        <dbReference type="ARBA" id="ARBA00022692"/>
    </source>
</evidence>
<dbReference type="PANTHER" id="PTHR11384:SF59">
    <property type="entry name" value="LYSOSOMAL COBALAMIN TRANSPORTER ABCD4"/>
    <property type="match status" value="1"/>
</dbReference>
<dbReference type="OrthoDB" id="9810134at2"/>
<dbReference type="GO" id="GO:0015833">
    <property type="term" value="P:peptide transport"/>
    <property type="evidence" value="ECO:0007669"/>
    <property type="project" value="InterPro"/>
</dbReference>
<evidence type="ECO:0000256" key="4">
    <source>
        <dbReference type="ARBA" id="ARBA00022989"/>
    </source>
</evidence>
<proteinExistence type="predicted"/>
<keyword evidence="4 6" id="KW-1133">Transmembrane helix</keyword>
<dbReference type="RefSeq" id="WP_101268489.1">
    <property type="nucleotide sequence ID" value="NZ_NWTK01000010.1"/>
</dbReference>
<sequence>MFQSFFPKPRLFFTSALIWTALAATIWYGGGDHWGHYLGLGVATPADGDVVGIDYFLTPTFLWFCIYYFIAVGLFGGAWRLFSSSPWQLWSVFGSAIIIFTTFFDVEVSVAINNWRRPFFDDVQNALSGKAVVQAVDLYRLIWQFAEIALCAMFLFVVTRFLVSHWIFRWRTAMNDFYMAHWQKLRKTEGAAQRVQEDTMRFASVMEGLGISLVGSVMTLVAFLPLLWGLSKYVTSLPLVGEIPAPLVTAAIVWSVLGTLLLALVGIKLPGLEFHNQRVEAAYRKELVYGEDHVERADPVTMRELFGFVRQNYFRLYWHYTYFNVFRGLYLQADNVFAMAILIPTIAAGSTIGFTFGVLQQVLNAFGQVSGSFQYLVNAWTTIIELLSIYKRLRAFEASVSLQQG</sequence>
<dbReference type="InterPro" id="IPR050835">
    <property type="entry name" value="ABC_transporter_sub-D"/>
</dbReference>
<dbReference type="EMBL" id="NWTK01000010">
    <property type="protein sequence ID" value="PKR53259.1"/>
    <property type="molecule type" value="Genomic_DNA"/>
</dbReference>
<evidence type="ECO:0000256" key="2">
    <source>
        <dbReference type="ARBA" id="ARBA00022448"/>
    </source>
</evidence>
<dbReference type="GO" id="GO:1904680">
    <property type="term" value="F:peptide transmembrane transporter activity"/>
    <property type="evidence" value="ECO:0007669"/>
    <property type="project" value="InterPro"/>
</dbReference>
<dbReference type="AlphaFoldDB" id="A0A2N3KRR6"/>
<feature type="transmembrane region" description="Helical" evidence="6">
    <location>
        <begin position="141"/>
        <end position="163"/>
    </location>
</feature>
<feature type="transmembrane region" description="Helical" evidence="6">
    <location>
        <begin position="372"/>
        <end position="390"/>
    </location>
</feature>
<dbReference type="InterPro" id="IPR036640">
    <property type="entry name" value="ABC1_TM_sf"/>
</dbReference>
<accession>A0A2N3KRR6</accession>
<dbReference type="Proteomes" id="UP000233597">
    <property type="component" value="Unassembled WGS sequence"/>
</dbReference>
<feature type="transmembrane region" description="Helical" evidence="6">
    <location>
        <begin position="243"/>
        <end position="267"/>
    </location>
</feature>
<evidence type="ECO:0000256" key="5">
    <source>
        <dbReference type="ARBA" id="ARBA00023136"/>
    </source>
</evidence>
<dbReference type="GO" id="GO:0005886">
    <property type="term" value="C:plasma membrane"/>
    <property type="evidence" value="ECO:0007669"/>
    <property type="project" value="UniProtKB-SubCell"/>
</dbReference>
<dbReference type="GO" id="GO:0005524">
    <property type="term" value="F:ATP binding"/>
    <property type="evidence" value="ECO:0007669"/>
    <property type="project" value="InterPro"/>
</dbReference>
<dbReference type="NCBIfam" id="NF008306">
    <property type="entry name" value="PRK11098.1"/>
    <property type="match status" value="1"/>
</dbReference>
<evidence type="ECO:0000313" key="7">
    <source>
        <dbReference type="EMBL" id="PKR53259.1"/>
    </source>
</evidence>
<evidence type="ECO:0000313" key="8">
    <source>
        <dbReference type="Proteomes" id="UP000233597"/>
    </source>
</evidence>
<gene>
    <name evidence="7" type="ORF">COO20_15985</name>
</gene>
<dbReference type="Pfam" id="PF05992">
    <property type="entry name" value="SbmA_BacA"/>
    <property type="match status" value="1"/>
</dbReference>
<feature type="transmembrane region" description="Helical" evidence="6">
    <location>
        <begin position="336"/>
        <end position="360"/>
    </location>
</feature>
<evidence type="ECO:0000256" key="6">
    <source>
        <dbReference type="SAM" id="Phobius"/>
    </source>
</evidence>
<keyword evidence="5 6" id="KW-0472">Membrane</keyword>
<protein>
    <submittedName>
        <fullName evidence="7">Peptide transporter</fullName>
    </submittedName>
</protein>